<dbReference type="InterPro" id="IPR045063">
    <property type="entry name" value="Dynamin_N"/>
</dbReference>
<keyword evidence="2" id="KW-0472">Membrane</keyword>
<evidence type="ECO:0000256" key="1">
    <source>
        <dbReference type="SAM" id="Coils"/>
    </source>
</evidence>
<keyword evidence="1" id="KW-0175">Coiled coil</keyword>
<evidence type="ECO:0000259" key="3">
    <source>
        <dbReference type="Pfam" id="PF00350"/>
    </source>
</evidence>
<accession>A0A1I4X7T2</accession>
<name>A0A1I4X7T2_PSUAM</name>
<dbReference type="InterPro" id="IPR027417">
    <property type="entry name" value="P-loop_NTPase"/>
</dbReference>
<reference evidence="4 5" key="1">
    <citation type="submission" date="2016-10" db="EMBL/GenBank/DDBJ databases">
        <authorList>
            <person name="de Groot N.N."/>
        </authorList>
    </citation>
    <scope>NUCLEOTIDE SEQUENCE [LARGE SCALE GENOMIC DNA]</scope>
    <source>
        <strain evidence="4 5">CGMCC 4.1877</strain>
    </source>
</reference>
<dbReference type="Gene3D" id="3.40.50.300">
    <property type="entry name" value="P-loop containing nucleotide triphosphate hydrolases"/>
    <property type="match status" value="1"/>
</dbReference>
<dbReference type="STRING" id="260086.SAMN05216207_1010130"/>
<proteinExistence type="predicted"/>
<dbReference type="Proteomes" id="UP000199614">
    <property type="component" value="Unassembled WGS sequence"/>
</dbReference>
<evidence type="ECO:0000313" key="5">
    <source>
        <dbReference type="Proteomes" id="UP000199614"/>
    </source>
</evidence>
<keyword evidence="2" id="KW-0812">Transmembrane</keyword>
<feature type="domain" description="Dynamin N-terminal" evidence="3">
    <location>
        <begin position="49"/>
        <end position="216"/>
    </location>
</feature>
<evidence type="ECO:0000313" key="4">
    <source>
        <dbReference type="EMBL" id="SFN22041.1"/>
    </source>
</evidence>
<feature type="transmembrane region" description="Helical" evidence="2">
    <location>
        <begin position="470"/>
        <end position="500"/>
    </location>
</feature>
<protein>
    <submittedName>
        <fullName evidence="4">Replication fork clamp-binding protein CrfC (Dynamin-like GTPase family)</fullName>
    </submittedName>
</protein>
<sequence>MGGATHVAVPEAVGLIDLALKAVTAYDRPDLAPRLKQAKGRLTDPAVRVLVVGEFKQGKSQLVNALVNATVCPVDDDIATAVPTLVRYGEDTTVTLVRESTGGDGTPGEHAERTPVPLEKLAEYVSEGGNPGNRAGLTRAEVTLPRKLLQSGLVLVDTPGVGGLGSAHGAATMSALPTADAVLLVSDASQEYTAPEIEFLQAARKLCPNVACVVTKTDLYPHWRRIVELDEGHLRNARIGAELLPVSSALRLHAARTQDLDLIAESGFQALVGFLLRKVVSRADDLSRRSTSQDVLATCQSLESRMRAELMSQNDPEKAGALAKDLEAARARVDALRQRSARWQTTLNDGVADLIADIDYDLRDRLRAVSRDAEQLLEDADPADIWEQFAEWFHKQVSHAVAQNFVWTTERARWLAEQVAEHFAEDVDVQLPELRISGGAVAGKVDALEMPVGENFGAGQKLFVGMRGGYGGLLMIGLASTVAGFALLNPLSIGAGLLFGAKTVRDEKKRLVQRRQAEAKNAVRRHIDEVTFQVGKDSRDNLRQIQRELRDHFTALAEELSASLKGSVEAAQTAVKDDAARQKRVADLEAELERVEGLAERARKLAAAVDTAEAS</sequence>
<organism evidence="4 5">
    <name type="scientific">Pseudonocardia ammonioxydans</name>
    <dbReference type="NCBI Taxonomy" id="260086"/>
    <lineage>
        <taxon>Bacteria</taxon>
        <taxon>Bacillati</taxon>
        <taxon>Actinomycetota</taxon>
        <taxon>Actinomycetes</taxon>
        <taxon>Pseudonocardiales</taxon>
        <taxon>Pseudonocardiaceae</taxon>
        <taxon>Pseudonocardia</taxon>
    </lineage>
</organism>
<keyword evidence="5" id="KW-1185">Reference proteome</keyword>
<evidence type="ECO:0000256" key="2">
    <source>
        <dbReference type="SAM" id="Phobius"/>
    </source>
</evidence>
<dbReference type="PANTHER" id="PTHR43681:SF1">
    <property type="entry name" value="SARCALUMENIN"/>
    <property type="match status" value="1"/>
</dbReference>
<dbReference type="SUPFAM" id="SSF52540">
    <property type="entry name" value="P-loop containing nucleoside triphosphate hydrolases"/>
    <property type="match status" value="1"/>
</dbReference>
<keyword evidence="2" id="KW-1133">Transmembrane helix</keyword>
<dbReference type="EMBL" id="FOUY01000010">
    <property type="protein sequence ID" value="SFN22041.1"/>
    <property type="molecule type" value="Genomic_DNA"/>
</dbReference>
<dbReference type="Pfam" id="PF00350">
    <property type="entry name" value="Dynamin_N"/>
    <property type="match status" value="1"/>
</dbReference>
<gene>
    <name evidence="4" type="ORF">SAMN05216207_1010130</name>
</gene>
<dbReference type="AlphaFoldDB" id="A0A1I4X7T2"/>
<dbReference type="InterPro" id="IPR051943">
    <property type="entry name" value="TRAFAC_Dynamin-like_GTPase"/>
</dbReference>
<dbReference type="PANTHER" id="PTHR43681">
    <property type="entry name" value="TRANSMEMBRANE GTPASE FZO"/>
    <property type="match status" value="1"/>
</dbReference>
<feature type="coiled-coil region" evidence="1">
    <location>
        <begin position="319"/>
        <end position="346"/>
    </location>
</feature>